<dbReference type="Pfam" id="PF07729">
    <property type="entry name" value="FCD"/>
    <property type="match status" value="1"/>
</dbReference>
<sequence>MSTALEAPALIGQGAPAQGTSLSDNAYLLLRDRLIMLDIKPGDPINDGHIAAELGIGRTPVREAIKRLEGDHLVVSYPRRGTFATGVDITQLAEVSEIRELLEPLASRRAARMASPALRDRLREVAAEISSLESQGAAQQELMRYDIQVHRLIYHAAANAHLEDVLIRYDNLATRIWCHMLDKMPSVTGHVAEHVALLNAIADGDEERAASLALHHVVSFEEAIRGVL</sequence>
<dbReference type="RefSeq" id="WP_133206677.1">
    <property type="nucleotide sequence ID" value="NZ_SMRU01000043.1"/>
</dbReference>
<dbReference type="Pfam" id="PF00392">
    <property type="entry name" value="GntR"/>
    <property type="match status" value="1"/>
</dbReference>
<dbReference type="PROSITE" id="PS50949">
    <property type="entry name" value="HTH_GNTR"/>
    <property type="match status" value="1"/>
</dbReference>
<keyword evidence="2" id="KW-0238">DNA-binding</keyword>
<keyword evidence="6" id="KW-1185">Reference proteome</keyword>
<accession>A0A4R5K6I9</accession>
<dbReference type="GO" id="GO:0003700">
    <property type="term" value="F:DNA-binding transcription factor activity"/>
    <property type="evidence" value="ECO:0007669"/>
    <property type="project" value="InterPro"/>
</dbReference>
<reference evidence="5 6" key="1">
    <citation type="submission" date="2019-03" db="EMBL/GenBank/DDBJ databases">
        <title>Whole genome sequence of Arthrobacter sp JH1-1.</title>
        <authorList>
            <person name="Trinh H.N."/>
        </authorList>
    </citation>
    <scope>NUCLEOTIDE SEQUENCE [LARGE SCALE GENOMIC DNA]</scope>
    <source>
        <strain evidence="5 6">JH1-1</strain>
    </source>
</reference>
<name>A0A4R5K6I9_9MICC</name>
<dbReference type="SUPFAM" id="SSF48008">
    <property type="entry name" value="GntR ligand-binding domain-like"/>
    <property type="match status" value="1"/>
</dbReference>
<dbReference type="InterPro" id="IPR036388">
    <property type="entry name" value="WH-like_DNA-bd_sf"/>
</dbReference>
<dbReference type="Gene3D" id="1.10.10.10">
    <property type="entry name" value="Winged helix-like DNA-binding domain superfamily/Winged helix DNA-binding domain"/>
    <property type="match status" value="1"/>
</dbReference>
<dbReference type="PANTHER" id="PTHR43537">
    <property type="entry name" value="TRANSCRIPTIONAL REGULATOR, GNTR FAMILY"/>
    <property type="match status" value="1"/>
</dbReference>
<dbReference type="Gene3D" id="1.20.120.530">
    <property type="entry name" value="GntR ligand-binding domain-like"/>
    <property type="match status" value="1"/>
</dbReference>
<dbReference type="Proteomes" id="UP000295511">
    <property type="component" value="Unassembled WGS sequence"/>
</dbReference>
<dbReference type="InterPro" id="IPR000524">
    <property type="entry name" value="Tscrpt_reg_HTH_GntR"/>
</dbReference>
<evidence type="ECO:0000259" key="4">
    <source>
        <dbReference type="PROSITE" id="PS50949"/>
    </source>
</evidence>
<evidence type="ECO:0000313" key="5">
    <source>
        <dbReference type="EMBL" id="TDF88834.1"/>
    </source>
</evidence>
<evidence type="ECO:0000256" key="1">
    <source>
        <dbReference type="ARBA" id="ARBA00023015"/>
    </source>
</evidence>
<proteinExistence type="predicted"/>
<dbReference type="InterPro" id="IPR036390">
    <property type="entry name" value="WH_DNA-bd_sf"/>
</dbReference>
<dbReference type="AlphaFoldDB" id="A0A4R5K6I9"/>
<comment type="caution">
    <text evidence="5">The sequence shown here is derived from an EMBL/GenBank/DDBJ whole genome shotgun (WGS) entry which is preliminary data.</text>
</comment>
<dbReference type="SMART" id="SM00345">
    <property type="entry name" value="HTH_GNTR"/>
    <property type="match status" value="1"/>
</dbReference>
<dbReference type="SUPFAM" id="SSF46785">
    <property type="entry name" value="Winged helix' DNA-binding domain"/>
    <property type="match status" value="1"/>
</dbReference>
<evidence type="ECO:0000256" key="2">
    <source>
        <dbReference type="ARBA" id="ARBA00023125"/>
    </source>
</evidence>
<dbReference type="GO" id="GO:0003677">
    <property type="term" value="F:DNA binding"/>
    <property type="evidence" value="ECO:0007669"/>
    <property type="project" value="UniProtKB-KW"/>
</dbReference>
<gene>
    <name evidence="5" type="ORF">E1809_23515</name>
</gene>
<evidence type="ECO:0000313" key="6">
    <source>
        <dbReference type="Proteomes" id="UP000295511"/>
    </source>
</evidence>
<keyword evidence="3" id="KW-0804">Transcription</keyword>
<dbReference type="InterPro" id="IPR008920">
    <property type="entry name" value="TF_FadR/GntR_C"/>
</dbReference>
<dbReference type="InterPro" id="IPR011711">
    <property type="entry name" value="GntR_C"/>
</dbReference>
<dbReference type="EMBL" id="SMRU01000043">
    <property type="protein sequence ID" value="TDF88834.1"/>
    <property type="molecule type" value="Genomic_DNA"/>
</dbReference>
<dbReference type="PANTHER" id="PTHR43537:SF45">
    <property type="entry name" value="GNTR FAMILY REGULATORY PROTEIN"/>
    <property type="match status" value="1"/>
</dbReference>
<feature type="domain" description="HTH gntR-type" evidence="4">
    <location>
        <begin position="20"/>
        <end position="87"/>
    </location>
</feature>
<keyword evidence="1" id="KW-0805">Transcription regulation</keyword>
<organism evidence="5 6">
    <name type="scientific">Arthrobacter terricola</name>
    <dbReference type="NCBI Taxonomy" id="2547396"/>
    <lineage>
        <taxon>Bacteria</taxon>
        <taxon>Bacillati</taxon>
        <taxon>Actinomycetota</taxon>
        <taxon>Actinomycetes</taxon>
        <taxon>Micrococcales</taxon>
        <taxon>Micrococcaceae</taxon>
        <taxon>Arthrobacter</taxon>
    </lineage>
</organism>
<protein>
    <submittedName>
        <fullName evidence="5">GntR family transcriptional regulator</fullName>
    </submittedName>
</protein>
<dbReference type="OrthoDB" id="8680240at2"/>
<evidence type="ECO:0000256" key="3">
    <source>
        <dbReference type="ARBA" id="ARBA00023163"/>
    </source>
</evidence>
<dbReference type="SMART" id="SM00895">
    <property type="entry name" value="FCD"/>
    <property type="match status" value="1"/>
</dbReference>